<dbReference type="WBParaSite" id="HCON_00073870-00001">
    <property type="protein sequence ID" value="HCON_00073870-00001"/>
    <property type="gene ID" value="HCON_00073870"/>
</dbReference>
<sequence>MEKLRRFRESLFSIQPKVVAEVAVRLSIATVVNYYLSQFLFCHKTIPVIENLFQTTSLVDWMAFRLDPDRLPKMYRLWPPHSHIGITAMFTVTLYILLKYFMTPDHVWQLLGRRARSEEEKESSQLHRPCSVLVARLLSASVVALTVFVLLLPMQRLAEMHIFVIVLNFLHVFLVCELSSIIMFLFTGFCTEKIKEE</sequence>
<feature type="transmembrane region" description="Helical" evidence="1">
    <location>
        <begin position="83"/>
        <end position="102"/>
    </location>
</feature>
<dbReference type="OMA" id="WMAFRLD"/>
<dbReference type="AlphaFoldDB" id="A0A7I4YD13"/>
<evidence type="ECO:0000313" key="3">
    <source>
        <dbReference type="WBParaSite" id="HCON_00073870-00001"/>
    </source>
</evidence>
<evidence type="ECO:0000313" key="2">
    <source>
        <dbReference type="Proteomes" id="UP000025227"/>
    </source>
</evidence>
<protein>
    <submittedName>
        <fullName evidence="3">XK-related protein</fullName>
    </submittedName>
</protein>
<evidence type="ECO:0000256" key="1">
    <source>
        <dbReference type="SAM" id="Phobius"/>
    </source>
</evidence>
<reference evidence="3" key="1">
    <citation type="submission" date="2020-12" db="UniProtKB">
        <authorList>
            <consortium name="WormBaseParasite"/>
        </authorList>
    </citation>
    <scope>IDENTIFICATION</scope>
    <source>
        <strain evidence="3">MHco3</strain>
    </source>
</reference>
<proteinExistence type="predicted"/>
<keyword evidence="1" id="KW-1133">Transmembrane helix</keyword>
<name>A0A7I4YD13_HAECO</name>
<feature type="transmembrane region" description="Helical" evidence="1">
    <location>
        <begin position="164"/>
        <end position="186"/>
    </location>
</feature>
<accession>A0A7I4YD13</accession>
<feature type="transmembrane region" description="Helical" evidence="1">
    <location>
        <begin position="133"/>
        <end position="152"/>
    </location>
</feature>
<dbReference type="OrthoDB" id="5852703at2759"/>
<keyword evidence="1" id="KW-0472">Membrane</keyword>
<keyword evidence="1" id="KW-0812">Transmembrane</keyword>
<keyword evidence="2" id="KW-1185">Reference proteome</keyword>
<dbReference type="Proteomes" id="UP000025227">
    <property type="component" value="Unplaced"/>
</dbReference>
<organism evidence="2 3">
    <name type="scientific">Haemonchus contortus</name>
    <name type="common">Barber pole worm</name>
    <dbReference type="NCBI Taxonomy" id="6289"/>
    <lineage>
        <taxon>Eukaryota</taxon>
        <taxon>Metazoa</taxon>
        <taxon>Ecdysozoa</taxon>
        <taxon>Nematoda</taxon>
        <taxon>Chromadorea</taxon>
        <taxon>Rhabditida</taxon>
        <taxon>Rhabditina</taxon>
        <taxon>Rhabditomorpha</taxon>
        <taxon>Strongyloidea</taxon>
        <taxon>Trichostrongylidae</taxon>
        <taxon>Haemonchus</taxon>
    </lineage>
</organism>